<evidence type="ECO:0000313" key="1">
    <source>
        <dbReference type="EMBL" id="RXJ65380.1"/>
    </source>
</evidence>
<gene>
    <name evidence="1" type="ORF">CS022_24790</name>
</gene>
<evidence type="ECO:0000313" key="2">
    <source>
        <dbReference type="Proteomes" id="UP000290287"/>
    </source>
</evidence>
<reference evidence="1 2" key="1">
    <citation type="submission" date="2017-10" db="EMBL/GenBank/DDBJ databases">
        <title>Nyctiphanis sp. nov., isolated from the stomach of the euphausiid Nyctiphanes simplex (Hansen, 1911) in the Gulf of California.</title>
        <authorList>
            <person name="Gomez-Gil B."/>
            <person name="Aguilar-Mendez M."/>
            <person name="Lopez-Cortes A."/>
            <person name="Gomez-Gutierrez J."/>
            <person name="Roque A."/>
            <person name="Lang E."/>
            <person name="Gonzalez-Castillo A."/>
        </authorList>
    </citation>
    <scope>NUCLEOTIDE SEQUENCE [LARGE SCALE GENOMIC DNA]</scope>
    <source>
        <strain evidence="1 2">CAIM 600</strain>
    </source>
</reference>
<comment type="caution">
    <text evidence="1">The sequence shown here is derived from an EMBL/GenBank/DDBJ whole genome shotgun (WGS) entry which is preliminary data.</text>
</comment>
<dbReference type="OrthoDB" id="9859910at2"/>
<sequence length="122" mass="13709">MIQATKENIEDILNSTHRLEGGSVTECNVDFINNVIEIAAYPEFSLVKCKFRLEGVLTFRVDDPNGCEFFGLSGYPNSLEVVFDESTVLLAIGSNESKQDLKTLKSCNFYVHAEKLFVEILH</sequence>
<dbReference type="AlphaFoldDB" id="A0A4Q0Y5F1"/>
<dbReference type="EMBL" id="PEIB01000109">
    <property type="protein sequence ID" value="RXJ65380.1"/>
    <property type="molecule type" value="Genomic_DNA"/>
</dbReference>
<proteinExistence type="predicted"/>
<keyword evidence="2" id="KW-1185">Reference proteome</keyword>
<name>A0A4Q0Y5F1_9GAMM</name>
<protein>
    <submittedName>
        <fullName evidence="1">Uncharacterized protein</fullName>
    </submittedName>
</protein>
<dbReference type="RefSeq" id="WP_129124490.1">
    <property type="nucleotide sequence ID" value="NZ_PEIB01000109.1"/>
</dbReference>
<accession>A0A4Q0Y5F1</accession>
<dbReference type="Proteomes" id="UP000290287">
    <property type="component" value="Unassembled WGS sequence"/>
</dbReference>
<organism evidence="1 2">
    <name type="scientific">Veronia nyctiphanis</name>
    <dbReference type="NCBI Taxonomy" id="1278244"/>
    <lineage>
        <taxon>Bacteria</taxon>
        <taxon>Pseudomonadati</taxon>
        <taxon>Pseudomonadota</taxon>
        <taxon>Gammaproteobacteria</taxon>
        <taxon>Vibrionales</taxon>
        <taxon>Vibrionaceae</taxon>
        <taxon>Veronia</taxon>
    </lineage>
</organism>